<name>A0ABD3MFM1_9STRA</name>
<dbReference type="Gene3D" id="3.40.50.1360">
    <property type="match status" value="1"/>
</dbReference>
<dbReference type="InterPro" id="IPR037171">
    <property type="entry name" value="NagB/RpiA_transferase-like"/>
</dbReference>
<evidence type="ECO:0000313" key="4">
    <source>
        <dbReference type="Proteomes" id="UP001530293"/>
    </source>
</evidence>
<keyword evidence="1" id="KW-0732">Signal</keyword>
<dbReference type="EMBL" id="JALLBG020000168">
    <property type="protein sequence ID" value="KAL3760957.1"/>
    <property type="molecule type" value="Genomic_DNA"/>
</dbReference>
<dbReference type="Pfam" id="PF01182">
    <property type="entry name" value="Glucosamine_iso"/>
    <property type="match status" value="1"/>
</dbReference>
<protein>
    <recommendedName>
        <fullName evidence="2">Glucosamine/galactosamine-6-phosphate isomerase domain-containing protein</fullName>
    </recommendedName>
</protein>
<dbReference type="PANTHER" id="PTHR11054:SF0">
    <property type="entry name" value="6-PHOSPHOGLUCONOLACTONASE"/>
    <property type="match status" value="1"/>
</dbReference>
<dbReference type="AlphaFoldDB" id="A0ABD3MFM1"/>
<feature type="domain" description="Glucosamine/galactosamine-6-phosphate isomerase" evidence="2">
    <location>
        <begin position="59"/>
        <end position="279"/>
    </location>
</feature>
<proteinExistence type="predicted"/>
<sequence>MSSAFYALSILSAWSIIGSQAFLIQQSKCLSQIQIPSTAASSTSVLHAAPAKKVHILPTEDDVTLAVHQIVESSAKEAIASRGNFALAIPGGSVLKVLSTLNPSSDWASKTTLAFVNHKCVPITDVNSAIEAQARSKFVDRWGLTDIISLTGSSDGTMEATEYENKLKALSDMKLPRDADGFPVFDLALVGVGDDGHIGSLYPNRDEIDVTDGPWTVAAFQKNPPSISLTLPVMQRAKCTVISAAGQSAKYPNGKASAMRLAISDDKVTPKDFPASALREYAVWILDAPNGSELGMELSTIDNAVADA</sequence>
<dbReference type="InterPro" id="IPR039104">
    <property type="entry name" value="6PGL"/>
</dbReference>
<comment type="caution">
    <text evidence="3">The sequence shown here is derived from an EMBL/GenBank/DDBJ whole genome shotgun (WGS) entry which is preliminary data.</text>
</comment>
<evidence type="ECO:0000259" key="2">
    <source>
        <dbReference type="Pfam" id="PF01182"/>
    </source>
</evidence>
<dbReference type="PANTHER" id="PTHR11054">
    <property type="entry name" value="6-PHOSPHOGLUCONOLACTONASE"/>
    <property type="match status" value="1"/>
</dbReference>
<dbReference type="InterPro" id="IPR006148">
    <property type="entry name" value="Glc/Gal-6P_isomerase"/>
</dbReference>
<feature type="signal peptide" evidence="1">
    <location>
        <begin position="1"/>
        <end position="21"/>
    </location>
</feature>
<evidence type="ECO:0000313" key="3">
    <source>
        <dbReference type="EMBL" id="KAL3760957.1"/>
    </source>
</evidence>
<accession>A0ABD3MFM1</accession>
<feature type="chain" id="PRO_5044828901" description="Glucosamine/galactosamine-6-phosphate isomerase domain-containing protein" evidence="1">
    <location>
        <begin position="22"/>
        <end position="308"/>
    </location>
</feature>
<gene>
    <name evidence="3" type="ORF">ACHAWU_009636</name>
</gene>
<keyword evidence="4" id="KW-1185">Reference proteome</keyword>
<dbReference type="SUPFAM" id="SSF100950">
    <property type="entry name" value="NagB/RpiA/CoA transferase-like"/>
    <property type="match status" value="1"/>
</dbReference>
<dbReference type="Proteomes" id="UP001530293">
    <property type="component" value="Unassembled WGS sequence"/>
</dbReference>
<organism evidence="3 4">
    <name type="scientific">Discostella pseudostelligera</name>
    <dbReference type="NCBI Taxonomy" id="259834"/>
    <lineage>
        <taxon>Eukaryota</taxon>
        <taxon>Sar</taxon>
        <taxon>Stramenopiles</taxon>
        <taxon>Ochrophyta</taxon>
        <taxon>Bacillariophyta</taxon>
        <taxon>Coscinodiscophyceae</taxon>
        <taxon>Thalassiosirophycidae</taxon>
        <taxon>Stephanodiscales</taxon>
        <taxon>Stephanodiscaceae</taxon>
        <taxon>Discostella</taxon>
    </lineage>
</organism>
<reference evidence="3 4" key="1">
    <citation type="submission" date="2024-10" db="EMBL/GenBank/DDBJ databases">
        <title>Updated reference genomes for cyclostephanoid diatoms.</title>
        <authorList>
            <person name="Roberts W.R."/>
            <person name="Alverson A.J."/>
        </authorList>
    </citation>
    <scope>NUCLEOTIDE SEQUENCE [LARGE SCALE GENOMIC DNA]</scope>
    <source>
        <strain evidence="3 4">AJA232-27</strain>
    </source>
</reference>
<evidence type="ECO:0000256" key="1">
    <source>
        <dbReference type="SAM" id="SignalP"/>
    </source>
</evidence>